<organism evidence="1 2">
    <name type="scientific">Methanosalsum natronophilum</name>
    <dbReference type="NCBI Taxonomy" id="768733"/>
    <lineage>
        <taxon>Archaea</taxon>
        <taxon>Methanobacteriati</taxon>
        <taxon>Methanobacteriota</taxon>
        <taxon>Stenosarchaea group</taxon>
        <taxon>Methanomicrobia</taxon>
        <taxon>Methanosarcinales</taxon>
        <taxon>Methanosarcinaceae</taxon>
        <taxon>Methanosalsum</taxon>
    </lineage>
</organism>
<accession>A0A424YYA8</accession>
<sequence>MSTLIEIIAAPFKKKKKNKISPKEFDFILSLDFKWMSPKEAASLRKKAIETGILKDIYGALQPTFNFNEVDIGKGVRPSELSTILKEENNNFELIINKISAECKMDKKEIIAKVNEKQNQFHELVDIEIIAILVGRELGCDLNEFYDILDDYLSE</sequence>
<proteinExistence type="predicted"/>
<evidence type="ECO:0000313" key="2">
    <source>
        <dbReference type="Proteomes" id="UP000284763"/>
    </source>
</evidence>
<dbReference type="EMBL" id="QZAB01000318">
    <property type="protein sequence ID" value="RQD85268.1"/>
    <property type="molecule type" value="Genomic_DNA"/>
</dbReference>
<dbReference type="InterPro" id="IPR018716">
    <property type="entry name" value="DUF2240"/>
</dbReference>
<comment type="caution">
    <text evidence="1">The sequence shown here is derived from an EMBL/GenBank/DDBJ whole genome shotgun (WGS) entry which is preliminary data.</text>
</comment>
<evidence type="ECO:0000313" key="1">
    <source>
        <dbReference type="EMBL" id="RQD85268.1"/>
    </source>
</evidence>
<protein>
    <submittedName>
        <fullName evidence="1">DUF2240 family protein</fullName>
    </submittedName>
</protein>
<dbReference type="Proteomes" id="UP000284763">
    <property type="component" value="Unassembled WGS sequence"/>
</dbReference>
<name>A0A424YYA8_9EURY</name>
<dbReference type="Pfam" id="PF09999">
    <property type="entry name" value="DUF2240"/>
    <property type="match status" value="1"/>
</dbReference>
<reference evidence="1 2" key="1">
    <citation type="submission" date="2018-08" db="EMBL/GenBank/DDBJ databases">
        <title>The metabolism and importance of syntrophic acetate oxidation coupled to methane or sulfide production in haloalkaline environments.</title>
        <authorList>
            <person name="Timmers P.H.A."/>
            <person name="Vavourakis C.D."/>
            <person name="Sorokin D.Y."/>
            <person name="Sinninghe Damste J.S."/>
            <person name="Muyzer G."/>
            <person name="Stams A.J.M."/>
            <person name="Plugge C.M."/>
        </authorList>
    </citation>
    <scope>NUCLEOTIDE SEQUENCE [LARGE SCALE GENOMIC DNA]</scope>
    <source>
        <strain evidence="1">MSAO_Arc3</strain>
    </source>
</reference>
<dbReference type="AlphaFoldDB" id="A0A424YYA8"/>
<gene>
    <name evidence="1" type="ORF">D5R95_05030</name>
</gene>